<comment type="similarity">
    <text evidence="1">Belongs to the Mg-chelatase subunits D/I family. ComM subfamily.</text>
</comment>
<protein>
    <submittedName>
        <fullName evidence="3">Mg chelatase, subunit ChlI</fullName>
    </submittedName>
</protein>
<evidence type="ECO:0000259" key="2">
    <source>
        <dbReference type="SMART" id="SM00382"/>
    </source>
</evidence>
<organism evidence="3 4">
    <name type="scientific">candidate division CPR2 bacterium GW2011_GWC1_41_48</name>
    <dbReference type="NCBI Taxonomy" id="1618344"/>
    <lineage>
        <taxon>Bacteria</taxon>
        <taxon>Bacteria division CPR2</taxon>
    </lineage>
</organism>
<dbReference type="PANTHER" id="PTHR32039:SF7">
    <property type="entry name" value="COMPETENCE PROTEIN COMM"/>
    <property type="match status" value="1"/>
</dbReference>
<dbReference type="InterPro" id="IPR003593">
    <property type="entry name" value="AAA+_ATPase"/>
</dbReference>
<dbReference type="PATRIC" id="fig|1618344.3.peg.338"/>
<evidence type="ECO:0000313" key="4">
    <source>
        <dbReference type="Proteomes" id="UP000033869"/>
    </source>
</evidence>
<gene>
    <name evidence="3" type="ORF">UU65_C0002G0011</name>
</gene>
<dbReference type="Pfam" id="PF13541">
    <property type="entry name" value="ChlI"/>
    <property type="match status" value="1"/>
</dbReference>
<dbReference type="Gene3D" id="3.40.50.300">
    <property type="entry name" value="P-loop containing nucleotide triphosphate hydrolases"/>
    <property type="match status" value="1"/>
</dbReference>
<evidence type="ECO:0000313" key="3">
    <source>
        <dbReference type="EMBL" id="KKS09233.1"/>
    </source>
</evidence>
<dbReference type="NCBIfam" id="TIGR00368">
    <property type="entry name" value="YifB family Mg chelatase-like AAA ATPase"/>
    <property type="match status" value="1"/>
</dbReference>
<feature type="domain" description="AAA+ ATPase" evidence="2">
    <location>
        <begin position="193"/>
        <end position="376"/>
    </location>
</feature>
<dbReference type="SUPFAM" id="SSF54211">
    <property type="entry name" value="Ribosomal protein S5 domain 2-like"/>
    <property type="match status" value="1"/>
</dbReference>
<name>A0A0G0Z883_UNCC2</name>
<dbReference type="EMBL" id="LCBL01000002">
    <property type="protein sequence ID" value="KKS09233.1"/>
    <property type="molecule type" value="Genomic_DNA"/>
</dbReference>
<dbReference type="InterPro" id="IPR004482">
    <property type="entry name" value="Mg_chelat-rel"/>
</dbReference>
<dbReference type="PRINTS" id="PR00830">
    <property type="entry name" value="ENDOLAPTASE"/>
</dbReference>
<dbReference type="Pfam" id="PF01078">
    <property type="entry name" value="Mg_chelatase"/>
    <property type="match status" value="1"/>
</dbReference>
<accession>A0A0G0Z883</accession>
<dbReference type="InterPro" id="IPR027417">
    <property type="entry name" value="P-loop_NTPase"/>
</dbReference>
<proteinExistence type="inferred from homology"/>
<dbReference type="CDD" id="cd00009">
    <property type="entry name" value="AAA"/>
    <property type="match status" value="1"/>
</dbReference>
<reference evidence="3 4" key="1">
    <citation type="journal article" date="2015" name="Nature">
        <title>rRNA introns, odd ribosomes, and small enigmatic genomes across a large radiation of phyla.</title>
        <authorList>
            <person name="Brown C.T."/>
            <person name="Hug L.A."/>
            <person name="Thomas B.C."/>
            <person name="Sharon I."/>
            <person name="Castelle C.J."/>
            <person name="Singh A."/>
            <person name="Wilkins M.J."/>
            <person name="Williams K.H."/>
            <person name="Banfield J.F."/>
        </authorList>
    </citation>
    <scope>NUCLEOTIDE SEQUENCE [LARGE SCALE GENOMIC DNA]</scope>
</reference>
<dbReference type="Pfam" id="PF13335">
    <property type="entry name" value="Mg_chelatase_C"/>
    <property type="match status" value="1"/>
</dbReference>
<dbReference type="SUPFAM" id="SSF52540">
    <property type="entry name" value="P-loop containing nucleoside triphosphate hydrolases"/>
    <property type="match status" value="1"/>
</dbReference>
<dbReference type="AlphaFoldDB" id="A0A0G0Z883"/>
<dbReference type="Gene3D" id="3.30.230.10">
    <property type="match status" value="1"/>
</dbReference>
<dbReference type="SMART" id="SM00382">
    <property type="entry name" value="AAA"/>
    <property type="match status" value="1"/>
</dbReference>
<dbReference type="InterPro" id="IPR000523">
    <property type="entry name" value="Mg_chelatse_chII-like_cat_dom"/>
</dbReference>
<dbReference type="InterPro" id="IPR025158">
    <property type="entry name" value="Mg_chelat-rel_C"/>
</dbReference>
<dbReference type="Proteomes" id="UP000033869">
    <property type="component" value="Unassembled WGS sequence"/>
</dbReference>
<evidence type="ECO:0000256" key="1">
    <source>
        <dbReference type="ARBA" id="ARBA00006354"/>
    </source>
</evidence>
<dbReference type="InterPro" id="IPR045006">
    <property type="entry name" value="CHLI-like"/>
</dbReference>
<comment type="caution">
    <text evidence="3">The sequence shown here is derived from an EMBL/GenBank/DDBJ whole genome shotgun (WGS) entry which is preliminary data.</text>
</comment>
<dbReference type="GO" id="GO:0005524">
    <property type="term" value="F:ATP binding"/>
    <property type="evidence" value="ECO:0007669"/>
    <property type="project" value="InterPro"/>
</dbReference>
<sequence length="485" mass="53701">MEIEVDLSNGLPGFVIVGLPDKAVEEAKERVKSAIKNSGFNFPQRRIIVNLAPADIPKEGPAYDLPIALGILAASGQVKAEFDKILALGELSLNGNLRYTNGILPIILESKKLDVDTLFLPAQNSKEIPNLGNLNIYPTKSFKDLIFHLNNEKKLSPLLQSEFSFEVEDYLIDMADVKGQEHGKRALELAASGAHNVLMYGPPGSGKTLLSKAFAGILPPLTLNEAIEITKIYSVSNLLEEKQGLIKKRPFRSVHHTSSDIAIVGGGKNPKPGEISLAHRGVLFMDELPEFPRSVLEVLRQPLEEGEISISRAQGSVKYPAKFILISAMNPCPCGHLGDTKKECTCSMQQITKYQTKVSGPLMDRIDIHLEIPKINFEKLSSTERGEISASIRERVVKAREIQRERFKSSKTLTNSEMTNEELKRYCQVGAKELELLKSAVEKLGLSARAYNRILKISRTIADLEDSENIKTNHVAEALQYRPKK</sequence>
<dbReference type="InterPro" id="IPR014721">
    <property type="entry name" value="Ribsml_uS5_D2-typ_fold_subgr"/>
</dbReference>
<dbReference type="PANTHER" id="PTHR32039">
    <property type="entry name" value="MAGNESIUM-CHELATASE SUBUNIT CHLI"/>
    <property type="match status" value="1"/>
</dbReference>
<dbReference type="InterPro" id="IPR020568">
    <property type="entry name" value="Ribosomal_Su5_D2-typ_SF"/>
</dbReference>